<dbReference type="InterPro" id="IPR005829">
    <property type="entry name" value="Sugar_transporter_CS"/>
</dbReference>
<evidence type="ECO:0000313" key="10">
    <source>
        <dbReference type="Proteomes" id="UP000318102"/>
    </source>
</evidence>
<dbReference type="SUPFAM" id="SSF103473">
    <property type="entry name" value="MFS general substrate transporter"/>
    <property type="match status" value="1"/>
</dbReference>
<dbReference type="PANTHER" id="PTHR23501">
    <property type="entry name" value="MAJOR FACILITATOR SUPERFAMILY"/>
    <property type="match status" value="1"/>
</dbReference>
<name>A0A559IKU1_9BACL</name>
<evidence type="ECO:0000256" key="7">
    <source>
        <dbReference type="SAM" id="Phobius"/>
    </source>
</evidence>
<dbReference type="InterPro" id="IPR011701">
    <property type="entry name" value="MFS"/>
</dbReference>
<reference evidence="9 10" key="1">
    <citation type="submission" date="2019-07" db="EMBL/GenBank/DDBJ databases">
        <authorList>
            <person name="Kim J."/>
        </authorList>
    </citation>
    <scope>NUCLEOTIDE SEQUENCE [LARGE SCALE GENOMIC DNA]</scope>
    <source>
        <strain evidence="9 10">N4</strain>
    </source>
</reference>
<dbReference type="PANTHER" id="PTHR23501:SF197">
    <property type="entry name" value="COMD"/>
    <property type="match status" value="1"/>
</dbReference>
<feature type="transmembrane region" description="Helical" evidence="7">
    <location>
        <begin position="237"/>
        <end position="256"/>
    </location>
</feature>
<evidence type="ECO:0000313" key="9">
    <source>
        <dbReference type="EMBL" id="TVX88276.1"/>
    </source>
</evidence>
<dbReference type="AlphaFoldDB" id="A0A559IKU1"/>
<feature type="transmembrane region" description="Helical" evidence="7">
    <location>
        <begin position="495"/>
        <end position="514"/>
    </location>
</feature>
<feature type="transmembrane region" description="Helical" evidence="7">
    <location>
        <begin position="108"/>
        <end position="129"/>
    </location>
</feature>
<dbReference type="InterPro" id="IPR036259">
    <property type="entry name" value="MFS_trans_sf"/>
</dbReference>
<dbReference type="Proteomes" id="UP000318102">
    <property type="component" value="Unassembled WGS sequence"/>
</dbReference>
<dbReference type="GO" id="GO:0005886">
    <property type="term" value="C:plasma membrane"/>
    <property type="evidence" value="ECO:0007669"/>
    <property type="project" value="UniProtKB-SubCell"/>
</dbReference>
<dbReference type="FunFam" id="1.20.1720.10:FF:000004">
    <property type="entry name" value="EmrB/QacA family drug resistance transporter"/>
    <property type="match status" value="1"/>
</dbReference>
<keyword evidence="10" id="KW-1185">Reference proteome</keyword>
<feature type="transmembrane region" description="Helical" evidence="7">
    <location>
        <begin position="315"/>
        <end position="334"/>
    </location>
</feature>
<keyword evidence="3" id="KW-1003">Cell membrane</keyword>
<dbReference type="OrthoDB" id="9816041at2"/>
<feature type="transmembrane region" description="Helical" evidence="7">
    <location>
        <begin position="171"/>
        <end position="194"/>
    </location>
</feature>
<dbReference type="InterPro" id="IPR020846">
    <property type="entry name" value="MFS_dom"/>
</dbReference>
<dbReference type="PRINTS" id="PR01036">
    <property type="entry name" value="TCRTETB"/>
</dbReference>
<evidence type="ECO:0000256" key="2">
    <source>
        <dbReference type="ARBA" id="ARBA00022448"/>
    </source>
</evidence>
<feature type="transmembrane region" description="Helical" evidence="7">
    <location>
        <begin position="365"/>
        <end position="386"/>
    </location>
</feature>
<gene>
    <name evidence="9" type="ORF">FPZ44_20495</name>
</gene>
<feature type="transmembrane region" description="Helical" evidence="7">
    <location>
        <begin position="407"/>
        <end position="425"/>
    </location>
</feature>
<dbReference type="InterPro" id="IPR004638">
    <property type="entry name" value="EmrB-like"/>
</dbReference>
<feature type="transmembrane region" description="Helical" evidence="7">
    <location>
        <begin position="83"/>
        <end position="102"/>
    </location>
</feature>
<sequence length="530" mass="57116">MNSNLSYAARPNPNRGFVLAGLLLGMFFGALEQTIVGTALPSIMSDLNGLSIMSWITTAYMIGSTAVIPIAGKLSDIVGRRSIYGIGWLVFLVSSVLCANAETMEQLIAFRALQGIGGGMIMPLTQIMIGDIFSPADRAKWQGAVGAVYALSSILGPLLGGMIVDFASWHWIFWMNIPFGILSTIFIFIGMANVDTNRQLVERQPIDWLGIVTFVPCLVLFLLGLSLDREQYPWDSWMTLLLFGSSLIFLLGFIFIEKRAVQPIISLSLFKNRVFQICTALSFLIGLSLFGAIMFVPLFMQGIVGVSPVEAGSTMTPLMIAMIITSIIGTRLLIKIRYRTLLSIGMITCVLGFYFMSMMGVTTTIAQASIAMVVLGLGIGLVMPAITVIVQNSFSKDQLGTVTSTSTFFRSIGGAIGTALFNVIMNEAIKLNMTDAINHSEPALKTALEQTGTHSDDLYALITSTNTLSGSGSPELHSALLTTVKSAWANSFSSVYIWAFGIAALGIILTLFIGNGRIEPNGSKSKSSEM</sequence>
<feature type="transmembrane region" description="Helical" evidence="7">
    <location>
        <begin position="16"/>
        <end position="40"/>
    </location>
</feature>
<comment type="subcellular location">
    <subcellularLocation>
        <location evidence="1">Cell membrane</location>
        <topology evidence="1">Multi-pass membrane protein</topology>
    </subcellularLocation>
</comment>
<feature type="domain" description="Major facilitator superfamily (MFS) profile" evidence="8">
    <location>
        <begin position="18"/>
        <end position="518"/>
    </location>
</feature>
<evidence type="ECO:0000256" key="5">
    <source>
        <dbReference type="ARBA" id="ARBA00022989"/>
    </source>
</evidence>
<comment type="caution">
    <text evidence="9">The sequence shown here is derived from an EMBL/GenBank/DDBJ whole genome shotgun (WGS) entry which is preliminary data.</text>
</comment>
<dbReference type="Gene3D" id="1.20.1720.10">
    <property type="entry name" value="Multidrug resistance protein D"/>
    <property type="match status" value="1"/>
</dbReference>
<organism evidence="9 10">
    <name type="scientific">Paenibacillus agilis</name>
    <dbReference type="NCBI Taxonomy" id="3020863"/>
    <lineage>
        <taxon>Bacteria</taxon>
        <taxon>Bacillati</taxon>
        <taxon>Bacillota</taxon>
        <taxon>Bacilli</taxon>
        <taxon>Bacillales</taxon>
        <taxon>Paenibacillaceae</taxon>
        <taxon>Paenibacillus</taxon>
    </lineage>
</organism>
<evidence type="ECO:0000256" key="1">
    <source>
        <dbReference type="ARBA" id="ARBA00004651"/>
    </source>
</evidence>
<evidence type="ECO:0000259" key="8">
    <source>
        <dbReference type="PROSITE" id="PS50850"/>
    </source>
</evidence>
<evidence type="ECO:0000256" key="4">
    <source>
        <dbReference type="ARBA" id="ARBA00022692"/>
    </source>
</evidence>
<feature type="transmembrane region" description="Helical" evidence="7">
    <location>
        <begin position="141"/>
        <end position="159"/>
    </location>
</feature>
<keyword evidence="5 7" id="KW-1133">Transmembrane helix</keyword>
<dbReference type="EMBL" id="VNJK01000003">
    <property type="protein sequence ID" value="TVX88276.1"/>
    <property type="molecule type" value="Genomic_DNA"/>
</dbReference>
<dbReference type="RefSeq" id="WP_144993413.1">
    <property type="nucleotide sequence ID" value="NZ_VNJK01000003.1"/>
</dbReference>
<keyword evidence="4 7" id="KW-0812">Transmembrane</keyword>
<feature type="transmembrane region" description="Helical" evidence="7">
    <location>
        <begin position="52"/>
        <end position="71"/>
    </location>
</feature>
<evidence type="ECO:0000256" key="6">
    <source>
        <dbReference type="ARBA" id="ARBA00023136"/>
    </source>
</evidence>
<keyword evidence="6 7" id="KW-0472">Membrane</keyword>
<proteinExistence type="predicted"/>
<dbReference type="PROSITE" id="PS00216">
    <property type="entry name" value="SUGAR_TRANSPORT_1"/>
    <property type="match status" value="1"/>
</dbReference>
<feature type="transmembrane region" description="Helical" evidence="7">
    <location>
        <begin position="341"/>
        <end position="359"/>
    </location>
</feature>
<dbReference type="CDD" id="cd17502">
    <property type="entry name" value="MFS_Azr1_MDR_like"/>
    <property type="match status" value="1"/>
</dbReference>
<dbReference type="PROSITE" id="PS50850">
    <property type="entry name" value="MFS"/>
    <property type="match status" value="1"/>
</dbReference>
<feature type="transmembrane region" description="Helical" evidence="7">
    <location>
        <begin position="277"/>
        <end position="303"/>
    </location>
</feature>
<dbReference type="NCBIfam" id="TIGR00711">
    <property type="entry name" value="efflux_EmrB"/>
    <property type="match status" value="1"/>
</dbReference>
<protein>
    <submittedName>
        <fullName evidence="9">MFS transporter</fullName>
    </submittedName>
</protein>
<dbReference type="Gene3D" id="1.20.1250.20">
    <property type="entry name" value="MFS general substrate transporter like domains"/>
    <property type="match status" value="1"/>
</dbReference>
<dbReference type="GO" id="GO:0022857">
    <property type="term" value="F:transmembrane transporter activity"/>
    <property type="evidence" value="ECO:0007669"/>
    <property type="project" value="InterPro"/>
</dbReference>
<accession>A0A559IKU1</accession>
<dbReference type="Pfam" id="PF07690">
    <property type="entry name" value="MFS_1"/>
    <property type="match status" value="1"/>
</dbReference>
<evidence type="ECO:0000256" key="3">
    <source>
        <dbReference type="ARBA" id="ARBA00022475"/>
    </source>
</evidence>
<feature type="transmembrane region" description="Helical" evidence="7">
    <location>
        <begin position="206"/>
        <end position="225"/>
    </location>
</feature>
<keyword evidence="2" id="KW-0813">Transport</keyword>